<dbReference type="SUPFAM" id="SSF51197">
    <property type="entry name" value="Clavaminate synthase-like"/>
    <property type="match status" value="1"/>
</dbReference>
<dbReference type="AlphaFoldDB" id="A0A173MIK0"/>
<protein>
    <submittedName>
        <fullName evidence="1">Phytanoyl-CoA dioxygenase (PhyH)</fullName>
    </submittedName>
</protein>
<sequence length="317" mass="36521">MIHCTFLPVFYEYHQCKKTGKPLPEYAHYQDVENVWMSFYDLGAFEAFQFIYTDCTSIAHFQEWLIGRRGLQQVQESAAAFALWMQQKDAAGAAVRIKQGVLSDEQLQCWQEQGYVRVSGLLEEHLCDAVVALICRHMGVDLSNPATWYNGHAEWHGLMLQLYQDEHIYAIKSHPAIKQVFAELYGTDNIIARTEKVSFNPPETEGWKFAHSGLHWDVDLKKEDLYYIQGLVYLNDVPENRGPLKVVPGFQHRFGDWMKTYPDFQEAHQAMIQSETAIPVPGKKGDLVLWQQTLPHAASVNHSHLPRFVQYVSFSKL</sequence>
<dbReference type="EMBL" id="FTOR01000002">
    <property type="protein sequence ID" value="SIS91959.1"/>
    <property type="molecule type" value="Genomic_DNA"/>
</dbReference>
<dbReference type="KEGG" id="fln:FLA_3310"/>
<dbReference type="PANTHER" id="PTHR31630:SF6">
    <property type="entry name" value="PHYTANOYL-COA DIOXYGENASE-RELATED"/>
    <property type="match status" value="1"/>
</dbReference>
<dbReference type="Gene3D" id="2.60.120.620">
    <property type="entry name" value="q2cbj1_9rhob like domain"/>
    <property type="match status" value="1"/>
</dbReference>
<dbReference type="InterPro" id="IPR008775">
    <property type="entry name" value="Phytyl_CoA_dOase-like"/>
</dbReference>
<evidence type="ECO:0000313" key="1">
    <source>
        <dbReference type="EMBL" id="SIS91959.1"/>
    </source>
</evidence>
<dbReference type="GO" id="GO:0016706">
    <property type="term" value="F:2-oxoglutarate-dependent dioxygenase activity"/>
    <property type="evidence" value="ECO:0007669"/>
    <property type="project" value="UniProtKB-ARBA"/>
</dbReference>
<gene>
    <name evidence="1" type="ORF">SAMN05421788_10288</name>
</gene>
<reference evidence="2" key="1">
    <citation type="submission" date="2017-01" db="EMBL/GenBank/DDBJ databases">
        <authorList>
            <person name="Varghese N."/>
            <person name="Submissions S."/>
        </authorList>
    </citation>
    <scope>NUCLEOTIDE SEQUENCE [LARGE SCALE GENOMIC DNA]</scope>
    <source>
        <strain evidence="2">DSM 21054</strain>
    </source>
</reference>
<dbReference type="PANTHER" id="PTHR31630">
    <property type="entry name" value="PHYTANOYL-COA DIOXYGENASE-RELATED-RELATED"/>
    <property type="match status" value="1"/>
</dbReference>
<keyword evidence="1" id="KW-0223">Dioxygenase</keyword>
<evidence type="ECO:0000313" key="2">
    <source>
        <dbReference type="Proteomes" id="UP000186917"/>
    </source>
</evidence>
<proteinExistence type="predicted"/>
<dbReference type="RefSeq" id="WP_076377589.1">
    <property type="nucleotide sequence ID" value="NZ_AP017422.1"/>
</dbReference>
<dbReference type="Proteomes" id="UP000186917">
    <property type="component" value="Unassembled WGS sequence"/>
</dbReference>
<keyword evidence="1" id="KW-0560">Oxidoreductase</keyword>
<accession>A0A173MIK0</accession>
<dbReference type="STRING" id="477680.SAMN05421788_10288"/>
<dbReference type="OrthoDB" id="1157001at2"/>
<dbReference type="Pfam" id="PF05721">
    <property type="entry name" value="PhyH"/>
    <property type="match status" value="1"/>
</dbReference>
<organism evidence="1 2">
    <name type="scientific">Filimonas lacunae</name>
    <dbReference type="NCBI Taxonomy" id="477680"/>
    <lineage>
        <taxon>Bacteria</taxon>
        <taxon>Pseudomonadati</taxon>
        <taxon>Bacteroidota</taxon>
        <taxon>Chitinophagia</taxon>
        <taxon>Chitinophagales</taxon>
        <taxon>Chitinophagaceae</taxon>
        <taxon>Filimonas</taxon>
    </lineage>
</organism>
<keyword evidence="2" id="KW-1185">Reference proteome</keyword>
<name>A0A173MIK0_9BACT</name>